<keyword evidence="4" id="KW-1185">Reference proteome</keyword>
<dbReference type="SUPFAM" id="SSF54236">
    <property type="entry name" value="Ubiquitin-like"/>
    <property type="match status" value="1"/>
</dbReference>
<keyword evidence="1" id="KW-1133">Transmembrane helix</keyword>
<keyword evidence="1" id="KW-0472">Membrane</keyword>
<protein>
    <recommendedName>
        <fullName evidence="2">Ubiquitin-like domain-containing protein</fullName>
    </recommendedName>
</protein>
<reference evidence="3" key="2">
    <citation type="submission" date="2025-09" db="UniProtKB">
        <authorList>
            <consortium name="Ensembl"/>
        </authorList>
    </citation>
    <scope>IDENTIFICATION</scope>
</reference>
<keyword evidence="1" id="KW-0812">Transmembrane</keyword>
<feature type="transmembrane region" description="Helical" evidence="1">
    <location>
        <begin position="88"/>
        <end position="106"/>
    </location>
</feature>
<accession>A0A3Q2CK56</accession>
<organism evidence="3 4">
    <name type="scientific">Cyprinodon variegatus</name>
    <name type="common">Sheepshead minnow</name>
    <dbReference type="NCBI Taxonomy" id="28743"/>
    <lineage>
        <taxon>Eukaryota</taxon>
        <taxon>Metazoa</taxon>
        <taxon>Chordata</taxon>
        <taxon>Craniata</taxon>
        <taxon>Vertebrata</taxon>
        <taxon>Euteleostomi</taxon>
        <taxon>Actinopterygii</taxon>
        <taxon>Neopterygii</taxon>
        <taxon>Teleostei</taxon>
        <taxon>Neoteleostei</taxon>
        <taxon>Acanthomorphata</taxon>
        <taxon>Ovalentaria</taxon>
        <taxon>Atherinomorphae</taxon>
        <taxon>Cyprinodontiformes</taxon>
        <taxon>Cyprinodontidae</taxon>
        <taxon>Cyprinodon</taxon>
    </lineage>
</organism>
<feature type="domain" description="Ubiquitin-like" evidence="2">
    <location>
        <begin position="30"/>
        <end position="77"/>
    </location>
</feature>
<evidence type="ECO:0000259" key="2">
    <source>
        <dbReference type="PROSITE" id="PS50053"/>
    </source>
</evidence>
<dbReference type="Ensembl" id="ENSCVAT00000006213.1">
    <property type="protein sequence ID" value="ENSCVAP00000005721.1"/>
    <property type="gene ID" value="ENSCVAG00000007160.1"/>
</dbReference>
<name>A0A3Q2CK56_CYPVA</name>
<dbReference type="InterPro" id="IPR000626">
    <property type="entry name" value="Ubiquitin-like_dom"/>
</dbReference>
<reference evidence="3" key="1">
    <citation type="submission" date="2025-08" db="UniProtKB">
        <authorList>
            <consortium name="Ensembl"/>
        </authorList>
    </citation>
    <scope>IDENTIFICATION</scope>
</reference>
<evidence type="ECO:0000256" key="1">
    <source>
        <dbReference type="SAM" id="Phobius"/>
    </source>
</evidence>
<sequence length="107" mass="12585">MIYQVVVKSSEGHEITIDLCDTEEQMQRITVGQLTEKIVERLPYTEDECRLIFAGMQLELTKLLSEYGIQNNSCIHLFNSVLRLDLPVLWWKFIVYCLFIWIPISCQ</sequence>
<dbReference type="PROSITE" id="PS50053">
    <property type="entry name" value="UBIQUITIN_2"/>
    <property type="match status" value="1"/>
</dbReference>
<dbReference type="Proteomes" id="UP000265020">
    <property type="component" value="Unassembled WGS sequence"/>
</dbReference>
<dbReference type="Pfam" id="PF00240">
    <property type="entry name" value="ubiquitin"/>
    <property type="match status" value="1"/>
</dbReference>
<dbReference type="GeneTree" id="ENSGT01150000287402"/>
<evidence type="ECO:0000313" key="3">
    <source>
        <dbReference type="Ensembl" id="ENSCVAP00000005721.1"/>
    </source>
</evidence>
<dbReference type="InterPro" id="IPR029071">
    <property type="entry name" value="Ubiquitin-like_domsf"/>
</dbReference>
<dbReference type="STRING" id="28743.ENSCVAP00000005721"/>
<dbReference type="AlphaFoldDB" id="A0A3Q2CK56"/>
<proteinExistence type="predicted"/>
<evidence type="ECO:0000313" key="4">
    <source>
        <dbReference type="Proteomes" id="UP000265020"/>
    </source>
</evidence>
<dbReference type="Gene3D" id="3.10.20.90">
    <property type="entry name" value="Phosphatidylinositol 3-kinase Catalytic Subunit, Chain A, domain 1"/>
    <property type="match status" value="1"/>
</dbReference>